<name>A0A370H970_9NOCA</name>
<dbReference type="RefSeq" id="WP_281278067.1">
    <property type="nucleotide sequence ID" value="NZ_QQAZ01000005.1"/>
</dbReference>
<evidence type="ECO:0000256" key="5">
    <source>
        <dbReference type="ARBA" id="ARBA00022692"/>
    </source>
</evidence>
<dbReference type="STRING" id="1210089.GCA_001613165_03196"/>
<feature type="transmembrane region" description="Helical" evidence="8">
    <location>
        <begin position="211"/>
        <end position="230"/>
    </location>
</feature>
<evidence type="ECO:0000256" key="3">
    <source>
        <dbReference type="ARBA" id="ARBA00022676"/>
    </source>
</evidence>
<comment type="subcellular location">
    <subcellularLocation>
        <location evidence="1">Cell membrane</location>
        <topology evidence="1">Multi-pass membrane protein</topology>
    </subcellularLocation>
</comment>
<evidence type="ECO:0000256" key="2">
    <source>
        <dbReference type="ARBA" id="ARBA00022475"/>
    </source>
</evidence>
<evidence type="ECO:0000256" key="1">
    <source>
        <dbReference type="ARBA" id="ARBA00004651"/>
    </source>
</evidence>
<dbReference type="InterPro" id="IPR038731">
    <property type="entry name" value="RgtA/B/C-like"/>
</dbReference>
<evidence type="ECO:0000313" key="10">
    <source>
        <dbReference type="EMBL" id="RDI50871.1"/>
    </source>
</evidence>
<dbReference type="Proteomes" id="UP000255355">
    <property type="component" value="Unassembled WGS sequence"/>
</dbReference>
<reference evidence="10 11" key="1">
    <citation type="submission" date="2018-07" db="EMBL/GenBank/DDBJ databases">
        <title>Genomic Encyclopedia of Type Strains, Phase IV (KMG-IV): sequencing the most valuable type-strain genomes for metagenomic binning, comparative biology and taxonomic classification.</title>
        <authorList>
            <person name="Goeker M."/>
        </authorList>
    </citation>
    <scope>NUCLEOTIDE SEQUENCE [LARGE SCALE GENOMIC DNA]</scope>
    <source>
        <strain evidence="10 11">DSM 44952</strain>
    </source>
</reference>
<keyword evidence="11" id="KW-1185">Reference proteome</keyword>
<feature type="transmembrane region" description="Helical" evidence="8">
    <location>
        <begin position="21"/>
        <end position="42"/>
    </location>
</feature>
<keyword evidence="5 8" id="KW-0812">Transmembrane</keyword>
<feature type="transmembrane region" description="Helical" evidence="8">
    <location>
        <begin position="180"/>
        <end position="199"/>
    </location>
</feature>
<evidence type="ECO:0000313" key="11">
    <source>
        <dbReference type="Proteomes" id="UP000255355"/>
    </source>
</evidence>
<dbReference type="GO" id="GO:0016763">
    <property type="term" value="F:pentosyltransferase activity"/>
    <property type="evidence" value="ECO:0007669"/>
    <property type="project" value="TreeGrafter"/>
</dbReference>
<evidence type="ECO:0000259" key="9">
    <source>
        <dbReference type="Pfam" id="PF13231"/>
    </source>
</evidence>
<sequence length="509" mass="54580">MSTRMLEDELPQKDTRAPSPRYATGAVSAVAAIGTAAMLVSIGRYGFFGDEMYFIAAGRRLAVSYADQGPLLPVIARLMDLVAPESMVALRIPAVLVTVAAIFVSAQIAREFGGGRAAQVLTALAYTTSPFLLVQGTQLATNTIDTALWVLISWLLIRWVRTRRDALLLWAALATAVDMQVKWLIPFFWLAVGVGVLIFGPRELLRRRALWAGAALVVLTMIPSLIWQAAHGWPQLGMGAAIAAEQDGIGGRLTWVPMALIAAGLLGGILLLGGIWALLRAETLRPYRFLGLVPLVLTVAFLITNGRPYYAVGCYAAVMAAGAVWCTRSPVARWRKVVVVPLVVVSAVLVAASLPLRPEGDIEPVPDDANFAAALGANGKLGWPELADSTGAAYRSLPEPERAHAVVVADSYWQAGALAVYRQDAGLPEIYSPSRGFGYLGTPPDTATTVVWVGGDGSEPRSRCATVTELGRADARLGIPELTRDVPIRRCDGPREPWSRAWPDMLRLG</sequence>
<keyword evidence="4 10" id="KW-0808">Transferase</keyword>
<organism evidence="10 11">
    <name type="scientific">Nocardia mexicana</name>
    <dbReference type="NCBI Taxonomy" id="279262"/>
    <lineage>
        <taxon>Bacteria</taxon>
        <taxon>Bacillati</taxon>
        <taxon>Actinomycetota</taxon>
        <taxon>Actinomycetes</taxon>
        <taxon>Mycobacteriales</taxon>
        <taxon>Nocardiaceae</taxon>
        <taxon>Nocardia</taxon>
    </lineage>
</organism>
<evidence type="ECO:0000256" key="6">
    <source>
        <dbReference type="ARBA" id="ARBA00022989"/>
    </source>
</evidence>
<feature type="transmembrane region" description="Helical" evidence="8">
    <location>
        <begin position="338"/>
        <end position="356"/>
    </location>
</feature>
<dbReference type="AlphaFoldDB" id="A0A370H970"/>
<dbReference type="PANTHER" id="PTHR33908">
    <property type="entry name" value="MANNOSYLTRANSFERASE YKCB-RELATED"/>
    <property type="match status" value="1"/>
</dbReference>
<proteinExistence type="predicted"/>
<feature type="transmembrane region" description="Helical" evidence="8">
    <location>
        <begin position="309"/>
        <end position="326"/>
    </location>
</feature>
<evidence type="ECO:0000256" key="7">
    <source>
        <dbReference type="ARBA" id="ARBA00023136"/>
    </source>
</evidence>
<feature type="domain" description="Glycosyltransferase RgtA/B/C/D-like" evidence="9">
    <location>
        <begin position="67"/>
        <end position="227"/>
    </location>
</feature>
<keyword evidence="6 8" id="KW-1133">Transmembrane helix</keyword>
<keyword evidence="7 8" id="KW-0472">Membrane</keyword>
<protein>
    <submittedName>
        <fullName evidence="10">Dolichyl-phosphate-mannose-protein mannosyltransferase</fullName>
    </submittedName>
</protein>
<feature type="transmembrane region" description="Helical" evidence="8">
    <location>
        <begin position="255"/>
        <end position="279"/>
    </location>
</feature>
<feature type="transmembrane region" description="Helical" evidence="8">
    <location>
        <begin position="88"/>
        <end position="109"/>
    </location>
</feature>
<feature type="transmembrane region" description="Helical" evidence="8">
    <location>
        <begin position="286"/>
        <end position="303"/>
    </location>
</feature>
<dbReference type="GO" id="GO:0005886">
    <property type="term" value="C:plasma membrane"/>
    <property type="evidence" value="ECO:0007669"/>
    <property type="project" value="UniProtKB-SubCell"/>
</dbReference>
<keyword evidence="2" id="KW-1003">Cell membrane</keyword>
<keyword evidence="3 10" id="KW-0328">Glycosyltransferase</keyword>
<dbReference type="EMBL" id="QQAZ01000005">
    <property type="protein sequence ID" value="RDI50871.1"/>
    <property type="molecule type" value="Genomic_DNA"/>
</dbReference>
<accession>A0A370H970</accession>
<dbReference type="PANTHER" id="PTHR33908:SF11">
    <property type="entry name" value="MEMBRANE PROTEIN"/>
    <property type="match status" value="1"/>
</dbReference>
<dbReference type="Pfam" id="PF13231">
    <property type="entry name" value="PMT_2"/>
    <property type="match status" value="1"/>
</dbReference>
<dbReference type="GO" id="GO:0009103">
    <property type="term" value="P:lipopolysaccharide biosynthetic process"/>
    <property type="evidence" value="ECO:0007669"/>
    <property type="project" value="UniProtKB-ARBA"/>
</dbReference>
<evidence type="ECO:0000256" key="8">
    <source>
        <dbReference type="SAM" id="Phobius"/>
    </source>
</evidence>
<dbReference type="InterPro" id="IPR050297">
    <property type="entry name" value="LipidA_mod_glycosyltrf_83"/>
</dbReference>
<gene>
    <name evidence="10" type="ORF">DFR68_105348</name>
</gene>
<evidence type="ECO:0000256" key="4">
    <source>
        <dbReference type="ARBA" id="ARBA00022679"/>
    </source>
</evidence>
<comment type="caution">
    <text evidence="10">The sequence shown here is derived from an EMBL/GenBank/DDBJ whole genome shotgun (WGS) entry which is preliminary data.</text>
</comment>